<sequence length="235" mass="26174">MKTVIPVALLALVFLNTPSEGTDVPGLQYTYGISRGVNLTKKAETFIERFRGSKLKRLTFTGADRLPGEPAVTSEALIYKDGCDKISNFHNSKCKELFNWDIDDGIVTPFNISVKVAVYVASKGKSKTLLLNLDGAANITWSPETEDQDDRIQRTAIVTQECAFSAETRFSGFIYYEVEPTNFRDDRPASDTVNVVLLKNDKDGLEERGKYLVYNVTGKFRHQLVCTGEAIGRTL</sequence>
<reference evidence="2" key="1">
    <citation type="submission" date="2012-11" db="EMBL/GenBank/DDBJ databases">
        <authorList>
            <person name="Lucero-Rivera Y.E."/>
            <person name="Tovar-Ramirez D."/>
        </authorList>
    </citation>
    <scope>NUCLEOTIDE SEQUENCE</scope>
    <source>
        <tissue evidence="2">Salivary gland</tissue>
    </source>
</reference>
<dbReference type="EMBL" id="GACK01010902">
    <property type="protein sequence ID" value="JAA54132.1"/>
    <property type="molecule type" value="mRNA"/>
</dbReference>
<proteinExistence type="evidence at transcript level"/>
<evidence type="ECO:0000313" key="2">
    <source>
        <dbReference type="EMBL" id="JAA54132.1"/>
    </source>
</evidence>
<dbReference type="AlphaFoldDB" id="L7LRH4"/>
<evidence type="ECO:0000256" key="1">
    <source>
        <dbReference type="SAM" id="SignalP"/>
    </source>
</evidence>
<protein>
    <submittedName>
        <fullName evidence="2">Putative da-p36 protein</fullName>
    </submittedName>
</protein>
<accession>L7LRH4</accession>
<feature type="chain" id="PRO_5003980814" evidence="1">
    <location>
        <begin position="22"/>
        <end position="235"/>
    </location>
</feature>
<name>L7LRH4_RHIPC</name>
<keyword evidence="1" id="KW-0732">Signal</keyword>
<feature type="signal peptide" evidence="1">
    <location>
        <begin position="1"/>
        <end position="21"/>
    </location>
</feature>
<reference evidence="2" key="2">
    <citation type="journal article" date="2015" name="J. Proteomics">
        <title>Sexual differences in the sialomes of the zebra tick, Rhipicephalus pulchellus.</title>
        <authorList>
            <person name="Tan A.W."/>
            <person name="Francischetti I.M."/>
            <person name="Slovak M."/>
            <person name="Kini R.M."/>
            <person name="Ribeiro J.M."/>
        </authorList>
    </citation>
    <scope>NUCLEOTIDE SEQUENCE</scope>
    <source>
        <tissue evidence="2">Salivary gland</tissue>
    </source>
</reference>
<organism evidence="2">
    <name type="scientific">Rhipicephalus pulchellus</name>
    <name type="common">Yellow backed tick</name>
    <name type="synonym">Dermacentor pulchellus</name>
    <dbReference type="NCBI Taxonomy" id="72859"/>
    <lineage>
        <taxon>Eukaryota</taxon>
        <taxon>Metazoa</taxon>
        <taxon>Ecdysozoa</taxon>
        <taxon>Arthropoda</taxon>
        <taxon>Chelicerata</taxon>
        <taxon>Arachnida</taxon>
        <taxon>Acari</taxon>
        <taxon>Parasitiformes</taxon>
        <taxon>Ixodida</taxon>
        <taxon>Ixodoidea</taxon>
        <taxon>Ixodidae</taxon>
        <taxon>Rhipicephalinae</taxon>
        <taxon>Rhipicephalus</taxon>
        <taxon>Rhipicephalus</taxon>
    </lineage>
</organism>